<dbReference type="Gene3D" id="3.40.50.300">
    <property type="entry name" value="P-loop containing nucleotide triphosphate hydrolases"/>
    <property type="match status" value="1"/>
</dbReference>
<dbReference type="EMBL" id="BAAAWD010000019">
    <property type="protein sequence ID" value="GAA3030474.1"/>
    <property type="molecule type" value="Genomic_DNA"/>
</dbReference>
<dbReference type="InterPro" id="IPR027417">
    <property type="entry name" value="P-loop_NTPase"/>
</dbReference>
<dbReference type="Proteomes" id="UP001499930">
    <property type="component" value="Unassembled WGS sequence"/>
</dbReference>
<name>A0ABP6L540_9ACTN</name>
<keyword evidence="4" id="KW-1185">Reference proteome</keyword>
<reference evidence="4" key="1">
    <citation type="journal article" date="2019" name="Int. J. Syst. Evol. Microbiol.">
        <title>The Global Catalogue of Microorganisms (GCM) 10K type strain sequencing project: providing services to taxonomists for standard genome sequencing and annotation.</title>
        <authorList>
            <consortium name="The Broad Institute Genomics Platform"/>
            <consortium name="The Broad Institute Genome Sequencing Center for Infectious Disease"/>
            <person name="Wu L."/>
            <person name="Ma J."/>
        </authorList>
    </citation>
    <scope>NUCLEOTIDE SEQUENCE [LARGE SCALE GENOMIC DNA]</scope>
    <source>
        <strain evidence="4">JCM 3106</strain>
    </source>
</reference>
<gene>
    <name evidence="3" type="ORF">GCM10017559_66510</name>
</gene>
<evidence type="ECO:0000259" key="2">
    <source>
        <dbReference type="Pfam" id="PF00350"/>
    </source>
</evidence>
<dbReference type="CDD" id="cd00882">
    <property type="entry name" value="Ras_like_GTPase"/>
    <property type="match status" value="1"/>
</dbReference>
<accession>A0ABP6L540</accession>
<organism evidence="3 4">
    <name type="scientific">Streptosporangium longisporum</name>
    <dbReference type="NCBI Taxonomy" id="46187"/>
    <lineage>
        <taxon>Bacteria</taxon>
        <taxon>Bacillati</taxon>
        <taxon>Actinomycetota</taxon>
        <taxon>Actinomycetes</taxon>
        <taxon>Streptosporangiales</taxon>
        <taxon>Streptosporangiaceae</taxon>
        <taxon>Streptosporangium</taxon>
    </lineage>
</organism>
<feature type="region of interest" description="Disordered" evidence="1">
    <location>
        <begin position="504"/>
        <end position="535"/>
    </location>
</feature>
<dbReference type="Pfam" id="PF00350">
    <property type="entry name" value="Dynamin_N"/>
    <property type="match status" value="1"/>
</dbReference>
<feature type="domain" description="Dynamin N-terminal" evidence="2">
    <location>
        <begin position="42"/>
        <end position="197"/>
    </location>
</feature>
<evidence type="ECO:0000256" key="1">
    <source>
        <dbReference type="SAM" id="MobiDB-lite"/>
    </source>
</evidence>
<sequence length="629" mass="66315">MRTGPAELLRRLCDTTAARLAGAHLRERVAQVRAGLDAPLRVAVAGAVSSGKSTLVNALLGLPVAPVDAGECTFVVTQYEYGEDDGRITIELADGGVAHSRLLPGHRLPADLGVEVSRIRRLRVALDLPSLRTVTIVDTPGMNTVTAANERAARSMLFGSGDEDDRAQAMIYVLRYVQRFDDATLAEFRALTDASGMSCVNTLAVLGQVDRRGDEDDPWPTARRLAAQGYRDLRTSVFDVVPVIGLLAETARARPLDAEETAALEALAAMDEDDLEDYLLDLEDFRTAPELPVPATVRHRLVERLHRYGLTVAVRAVREAGTADPGALTTLLLERSGYASAGRAATGSVAAGLAHFARRADQLKALDALTRLRAIARTPALGSDRVTLDALAAQLDENRPIATALGGLRIFTAAEALGRGTLVLNEEMTGELLRLARHDEPAGRLGLPAEASPDEIAAAATAAAVRWRTLAMMSEGRTGGQRARDVLTVLEDMVSAALDARERADNAGGLPGGGPGGFSGNGPGNGSGNGGPLPAVRVDPAAIEALRASPLVPADDRRALELLVTGTELATQLGAPPGAPPAEVAGHAAALGARFRTLTHRPLPLRQRRAAETLCEAYETIWSRYGTGS</sequence>
<proteinExistence type="predicted"/>
<comment type="caution">
    <text evidence="3">The sequence shown here is derived from an EMBL/GenBank/DDBJ whole genome shotgun (WGS) entry which is preliminary data.</text>
</comment>
<protein>
    <recommendedName>
        <fullName evidence="2">Dynamin N-terminal domain-containing protein</fullName>
    </recommendedName>
</protein>
<dbReference type="PANTHER" id="PTHR43681">
    <property type="entry name" value="TRANSMEMBRANE GTPASE FZO"/>
    <property type="match status" value="1"/>
</dbReference>
<evidence type="ECO:0000313" key="4">
    <source>
        <dbReference type="Proteomes" id="UP001499930"/>
    </source>
</evidence>
<feature type="compositionally biased region" description="Gly residues" evidence="1">
    <location>
        <begin position="509"/>
        <end position="531"/>
    </location>
</feature>
<dbReference type="RefSeq" id="WP_344903246.1">
    <property type="nucleotide sequence ID" value="NZ_BAAAWD010000019.1"/>
</dbReference>
<dbReference type="SUPFAM" id="SSF52540">
    <property type="entry name" value="P-loop containing nucleoside triphosphate hydrolases"/>
    <property type="match status" value="1"/>
</dbReference>
<evidence type="ECO:0000313" key="3">
    <source>
        <dbReference type="EMBL" id="GAA3030474.1"/>
    </source>
</evidence>
<dbReference type="InterPro" id="IPR051943">
    <property type="entry name" value="TRAFAC_Dynamin-like_GTPase"/>
</dbReference>
<dbReference type="PANTHER" id="PTHR43681:SF1">
    <property type="entry name" value="SARCALUMENIN"/>
    <property type="match status" value="1"/>
</dbReference>
<dbReference type="InterPro" id="IPR045063">
    <property type="entry name" value="Dynamin_N"/>
</dbReference>